<evidence type="ECO:0000313" key="5">
    <source>
        <dbReference type="Proteomes" id="UP001200642"/>
    </source>
</evidence>
<evidence type="ECO:0000313" key="4">
    <source>
        <dbReference type="EMBL" id="MCG2459268.1"/>
    </source>
</evidence>
<dbReference type="PRINTS" id="PR00080">
    <property type="entry name" value="SDRFAMILY"/>
</dbReference>
<dbReference type="RefSeq" id="WP_317900417.1">
    <property type="nucleotide sequence ID" value="NZ_JAIRBC010000001.1"/>
</dbReference>
<dbReference type="CDD" id="cd05374">
    <property type="entry name" value="17beta-HSD-like_SDR_c"/>
    <property type="match status" value="1"/>
</dbReference>
<dbReference type="PANTHER" id="PTHR43976:SF16">
    <property type="entry name" value="SHORT-CHAIN DEHYDROGENASE_REDUCTASE FAMILY PROTEIN"/>
    <property type="match status" value="1"/>
</dbReference>
<name>A0AAE3JPL9_9FLAO</name>
<dbReference type="InterPro" id="IPR051911">
    <property type="entry name" value="SDR_oxidoreductase"/>
</dbReference>
<dbReference type="AlphaFoldDB" id="A0AAE3JPL9"/>
<comment type="caution">
    <text evidence="4">The sequence shown here is derived from an EMBL/GenBank/DDBJ whole genome shotgun (WGS) entry which is preliminary data.</text>
</comment>
<dbReference type="InterPro" id="IPR002347">
    <property type="entry name" value="SDR_fam"/>
</dbReference>
<dbReference type="Gene3D" id="3.40.50.720">
    <property type="entry name" value="NAD(P)-binding Rossmann-like Domain"/>
    <property type="match status" value="1"/>
</dbReference>
<dbReference type="PANTHER" id="PTHR43976">
    <property type="entry name" value="SHORT CHAIN DEHYDROGENASE"/>
    <property type="match status" value="1"/>
</dbReference>
<dbReference type="InterPro" id="IPR020904">
    <property type="entry name" value="Sc_DH/Rdtase_CS"/>
</dbReference>
<sequence>MKTVLITGTSKGIGLETALAFGRAGYKVFATMRNPDRAHHLKQKIADEALAITISAMDVDSEESVKRGIGVVLDEIGSLDILVNNAGIERHGSVEEIKMTDFKAIMETNYFGAIRCIKAVLPEMRKNKNGCIINIASVAGHVCSSPLGAYAASKFALEAVSEALAQEVKPFNIRVAIVEPGIINTQMAEDIAVSGKSIYPNSKRFAGLFAASLKTPTSPTLVADKILEISDSETWKLRHPIGPDAQPFLEWRASMTDEEWVDWNAANDTDWYEAVENTFGLNARKDEHPIKQQL</sequence>
<reference evidence="4" key="1">
    <citation type="submission" date="2023-02" db="EMBL/GenBank/DDBJ databases">
        <title>Genome of Flavobacteriaceae gen. nov. sp. strain F89.</title>
        <authorList>
            <person name="Wang Y."/>
        </authorList>
    </citation>
    <scope>NUCLEOTIDE SEQUENCE</scope>
    <source>
        <strain evidence="4">F89</strain>
    </source>
</reference>
<evidence type="ECO:0000256" key="3">
    <source>
        <dbReference type="RuleBase" id="RU000363"/>
    </source>
</evidence>
<comment type="similarity">
    <text evidence="1 3">Belongs to the short-chain dehydrogenases/reductases (SDR) family.</text>
</comment>
<dbReference type="GO" id="GO:0016491">
    <property type="term" value="F:oxidoreductase activity"/>
    <property type="evidence" value="ECO:0007669"/>
    <property type="project" value="UniProtKB-KW"/>
</dbReference>
<dbReference type="EMBL" id="JAIRBC010000001">
    <property type="protein sequence ID" value="MCG2459268.1"/>
    <property type="molecule type" value="Genomic_DNA"/>
</dbReference>
<dbReference type="PROSITE" id="PS00061">
    <property type="entry name" value="ADH_SHORT"/>
    <property type="match status" value="1"/>
</dbReference>
<keyword evidence="5" id="KW-1185">Reference proteome</keyword>
<gene>
    <name evidence="4" type="ORF">K8352_00745</name>
</gene>
<evidence type="ECO:0000256" key="2">
    <source>
        <dbReference type="ARBA" id="ARBA00023002"/>
    </source>
</evidence>
<proteinExistence type="inferred from homology"/>
<dbReference type="InterPro" id="IPR036291">
    <property type="entry name" value="NAD(P)-bd_dom_sf"/>
</dbReference>
<dbReference type="Pfam" id="PF00106">
    <property type="entry name" value="adh_short"/>
    <property type="match status" value="1"/>
</dbReference>
<protein>
    <submittedName>
        <fullName evidence="4">SDR family oxidoreductase</fullName>
    </submittedName>
</protein>
<organism evidence="4 5">
    <name type="scientific">Cerina litoralis</name>
    <dbReference type="NCBI Taxonomy" id="2874477"/>
    <lineage>
        <taxon>Bacteria</taxon>
        <taxon>Pseudomonadati</taxon>
        <taxon>Bacteroidota</taxon>
        <taxon>Flavobacteriia</taxon>
        <taxon>Flavobacteriales</taxon>
        <taxon>Flavobacteriaceae</taxon>
        <taxon>Cerina</taxon>
    </lineage>
</organism>
<keyword evidence="2" id="KW-0560">Oxidoreductase</keyword>
<dbReference type="PRINTS" id="PR00081">
    <property type="entry name" value="GDHRDH"/>
</dbReference>
<dbReference type="SUPFAM" id="SSF51735">
    <property type="entry name" value="NAD(P)-binding Rossmann-fold domains"/>
    <property type="match status" value="1"/>
</dbReference>
<evidence type="ECO:0000256" key="1">
    <source>
        <dbReference type="ARBA" id="ARBA00006484"/>
    </source>
</evidence>
<accession>A0AAE3JPL9</accession>
<dbReference type="Proteomes" id="UP001200642">
    <property type="component" value="Unassembled WGS sequence"/>
</dbReference>